<evidence type="ECO:0000313" key="2">
    <source>
        <dbReference type="Proteomes" id="UP000189286"/>
    </source>
</evidence>
<organism evidence="1 2">
    <name type="scientific">Pectobacterium actinidiae</name>
    <dbReference type="NCBI Taxonomy" id="1507808"/>
    <lineage>
        <taxon>Bacteria</taxon>
        <taxon>Pseudomonadati</taxon>
        <taxon>Pseudomonadota</taxon>
        <taxon>Gammaproteobacteria</taxon>
        <taxon>Enterobacterales</taxon>
        <taxon>Pectobacteriaceae</taxon>
        <taxon>Pectobacterium</taxon>
    </lineage>
</organism>
<evidence type="ECO:0000313" key="1">
    <source>
        <dbReference type="EMBL" id="ONK03352.1"/>
    </source>
</evidence>
<accession>A0A1V2R0U6</accession>
<dbReference type="InterPro" id="IPR029044">
    <property type="entry name" value="Nucleotide-diphossugar_trans"/>
</dbReference>
<sequence>MNITAVVVLYNVSLSKSDTLQSILMNRLNNIKLTLKIWNNGPVKLEEKDIEVFFSLCSSLNIKVDIFQDMRNVSLSKIYNHFIKDIDYDYITILDQDSGLPEEFFDNKLYENTDIIIPKIYCDINGKMTQTHPYKTENGEKIVTEGFINEKIETVMSGITLSKSVTNRIIEYRKYVFEERLGFYGIDCDFFKIFNAMEPSPRITVCCKNKICHSFALLDPNESRSEFRQIELSYFKLFSRIAYQKKGSISTLWVILRDFIRMKNNLVTTYNMTMFVLRKCHPRSIFNIKNNCPTHRLKLI</sequence>
<comment type="caution">
    <text evidence="1">The sequence shown here is derived from an EMBL/GenBank/DDBJ whole genome shotgun (WGS) entry which is preliminary data.</text>
</comment>
<protein>
    <recommendedName>
        <fullName evidence="3">Glycosyl transferase</fullName>
    </recommendedName>
</protein>
<name>A0A1V2R0U6_9GAMM</name>
<dbReference type="RefSeq" id="WP_052201401.1">
    <property type="nucleotide sequence ID" value="NZ_JRMH01000002.1"/>
</dbReference>
<dbReference type="Proteomes" id="UP000189286">
    <property type="component" value="Unassembled WGS sequence"/>
</dbReference>
<dbReference type="AlphaFoldDB" id="A0A1V2R0U6"/>
<proteinExistence type="predicted"/>
<dbReference type="SUPFAM" id="SSF53448">
    <property type="entry name" value="Nucleotide-diphospho-sugar transferases"/>
    <property type="match status" value="1"/>
</dbReference>
<reference evidence="2" key="1">
    <citation type="submission" date="2016-11" db="EMBL/GenBank/DDBJ databases">
        <authorList>
            <person name="Panda P."/>
            <person name="Visnovsky S."/>
            <person name="Pitman A."/>
        </authorList>
    </citation>
    <scope>NUCLEOTIDE SEQUENCE [LARGE SCALE GENOMIC DNA]</scope>
    <source>
        <strain evidence="2">ICMP 9972</strain>
    </source>
</reference>
<gene>
    <name evidence="1" type="ORF">BSK71_15720</name>
</gene>
<dbReference type="OrthoDB" id="5829996at2"/>
<evidence type="ECO:0008006" key="3">
    <source>
        <dbReference type="Google" id="ProtNLM"/>
    </source>
</evidence>
<dbReference type="EMBL" id="MPUJ01000011">
    <property type="protein sequence ID" value="ONK03352.1"/>
    <property type="molecule type" value="Genomic_DNA"/>
</dbReference>